<evidence type="ECO:0000256" key="4">
    <source>
        <dbReference type="ARBA" id="ARBA00022670"/>
    </source>
</evidence>
<evidence type="ECO:0000313" key="12">
    <source>
        <dbReference type="Proteomes" id="UP000186309"/>
    </source>
</evidence>
<dbReference type="InterPro" id="IPR029045">
    <property type="entry name" value="ClpP/crotonase-like_dom_sf"/>
</dbReference>
<feature type="domain" description="Tail specific protease" evidence="10">
    <location>
        <begin position="911"/>
        <end position="1100"/>
    </location>
</feature>
<comment type="function">
    <text evidence="7">Degrades oligopeptides.</text>
</comment>
<keyword evidence="3 7" id="KW-0963">Cytoplasm</keyword>
<feature type="compositionally biased region" description="Basic and acidic residues" evidence="9">
    <location>
        <begin position="595"/>
        <end position="617"/>
    </location>
</feature>
<dbReference type="EMBL" id="CP019082">
    <property type="protein sequence ID" value="APW61894.1"/>
    <property type="molecule type" value="Genomic_DNA"/>
</dbReference>
<dbReference type="InterPro" id="IPR011042">
    <property type="entry name" value="6-blade_b-propeller_TolB-like"/>
</dbReference>
<evidence type="ECO:0000256" key="5">
    <source>
        <dbReference type="ARBA" id="ARBA00022801"/>
    </source>
</evidence>
<dbReference type="InterPro" id="IPR005151">
    <property type="entry name" value="Tail-specific_protease"/>
</dbReference>
<dbReference type="Gene3D" id="2.130.10.10">
    <property type="entry name" value="YVTN repeat-like/Quinoprotein amine dehydrogenase"/>
    <property type="match status" value="1"/>
</dbReference>
<keyword evidence="12" id="KW-1185">Reference proteome</keyword>
<protein>
    <recommendedName>
        <fullName evidence="7">Tricorn protease homolog</fullName>
        <ecNumber evidence="7">3.4.21.-</ecNumber>
    </recommendedName>
</protein>
<dbReference type="PANTHER" id="PTHR43253:SF1">
    <property type="entry name" value="TRICORN PROTEASE HOMOLOG 2-RELATED"/>
    <property type="match status" value="1"/>
</dbReference>
<keyword evidence="6 7" id="KW-0720">Serine protease</keyword>
<evidence type="ECO:0000256" key="3">
    <source>
        <dbReference type="ARBA" id="ARBA00022490"/>
    </source>
</evidence>
<keyword evidence="5 7" id="KW-0378">Hydrolase</keyword>
<dbReference type="InterPro" id="IPR036034">
    <property type="entry name" value="PDZ_sf"/>
</dbReference>
<dbReference type="Gene3D" id="3.90.226.10">
    <property type="entry name" value="2-enoyl-CoA Hydratase, Chain A, domain 1"/>
    <property type="match status" value="1"/>
</dbReference>
<feature type="compositionally biased region" description="Low complexity" evidence="9">
    <location>
        <begin position="1146"/>
        <end position="1164"/>
    </location>
</feature>
<dbReference type="Gene3D" id="2.30.42.10">
    <property type="match status" value="1"/>
</dbReference>
<evidence type="ECO:0000313" key="11">
    <source>
        <dbReference type="EMBL" id="APW61894.1"/>
    </source>
</evidence>
<dbReference type="Gene3D" id="3.30.750.44">
    <property type="match status" value="1"/>
</dbReference>
<dbReference type="Pfam" id="PF26549">
    <property type="entry name" value="Tricorn_N"/>
    <property type="match status" value="1"/>
</dbReference>
<feature type="active site" description="Nucleophile" evidence="8">
    <location>
        <position position="1032"/>
    </location>
</feature>
<sequence length="1164" mass="126378">MRRGAFGRLSWIVGVLAVLVSSASVVGAVDPGDARLLSSPAITAGKIAFVYADDVWTADADGSRPRRLTSHPGEESRPKFSPDGKTVAFTASYDGNLDVYSIPVDGGEPTRLTWHPGDDVVRGFTPEGDVLFTSQRSVFSRRHSQFFTVPAKGGVPKQLPIPSGDMGAISPDGAFLAYTPLGERFRQWKNYRGGTASRIWVLKLADLSHVEIPKPDGGANDTMPSWIGSTIYFLSDRDGEFNVYSYDPKTKEVARRTNHKDFPVETASTGAGKVIYDQSGYLYVYDPETGQATRLKIAAAADLAETRPRRVSDPKLVRSVDVSPTGKRAVLEYRGEVVTVPAKKGDPRNLSQTQGAHERSPVWSPDGKSIAYFSDASGEYALHVRPQDGKGEAKAFALKGAGFYEQPVWSPDSRKIAFVDNARTLSWIDLDSGAVKRVAAEPVYSPIKTMSASWSPDSKWLAYTVSTKVGITTVWLYSLDQDKAVPLTDGLAEAGEPVFDAGGKYLYFLASTDAGPVKNWFDQSITDMPVTSSLYLATLQKATPNPLLKESDEEGVDPAKDKDKETEKDEAKPDASKEKEAVKPAEVAKPAEAAKAAKPEEVAKAKEPEKDKDKKDAAAAPKPVKPTVIELENIADRIIALPVESGMLSDLAAGAEGQIYYIRRPEARPARDDGGLGKPTLRRFDFKTREDQALAEGIGGYRVSADRKKILYRADDVIGIVDAGKFTKGDGAIAAVGAVSIAIDPRAEWAQIFREAWRINRDYFYAPNMHGADWNAVRAKYEAFLPHLATRGDLNRVIRSMLSELSVGHSYLFGGDRLYEPKNVPVGLLGADYEVADGRFKFKTIYGGAYWDPSLRAPLNAPGVDVKVGDYLLAVDGKDVKADAEVYKHFEQTVGRRIELKVGPKPDGVGARTVVVEPIADEGPLRNRAWVEGNLRKVHERTKGRVAYIYVPNTAGQGYSYFKRYFFPQADKDAAIIDERFNGGGQVADYYIDLLRRPVVSYWATRHGEPLRTPNAAIPGPKVMIIDETAGSGGDMLPWMFRKFNLGPLVGKRTWGGLVGILGFPVLMDGGGVTAPDLAIFTEDGWIVENEGVAPDVDVEQDPAAVAAGADPQLDKAIDMALEALKKSPPPARPNRPDDPVRVRRAPAAVAPAPAAPATAPAAK</sequence>
<keyword evidence="4 7" id="KW-0645">Protease</keyword>
<dbReference type="GO" id="GO:0008236">
    <property type="term" value="F:serine-type peptidase activity"/>
    <property type="evidence" value="ECO:0007669"/>
    <property type="project" value="UniProtKB-UniRule"/>
</dbReference>
<dbReference type="Proteomes" id="UP000186309">
    <property type="component" value="Chromosome"/>
</dbReference>
<dbReference type="SUPFAM" id="SSF50156">
    <property type="entry name" value="PDZ domain-like"/>
    <property type="match status" value="1"/>
</dbReference>
<organism evidence="11 12">
    <name type="scientific">Paludisphaera borealis</name>
    <dbReference type="NCBI Taxonomy" id="1387353"/>
    <lineage>
        <taxon>Bacteria</taxon>
        <taxon>Pseudomonadati</taxon>
        <taxon>Planctomycetota</taxon>
        <taxon>Planctomycetia</taxon>
        <taxon>Isosphaerales</taxon>
        <taxon>Isosphaeraceae</taxon>
        <taxon>Paludisphaera</taxon>
    </lineage>
</organism>
<dbReference type="GO" id="GO:0005737">
    <property type="term" value="C:cytoplasm"/>
    <property type="evidence" value="ECO:0007669"/>
    <property type="project" value="UniProtKB-SubCell"/>
</dbReference>
<dbReference type="PIRSF" id="PIRSF036421">
    <property type="entry name" value="Tricorn_protease"/>
    <property type="match status" value="1"/>
</dbReference>
<dbReference type="SUPFAM" id="SSF69304">
    <property type="entry name" value="Tricorn protease N-terminal domain"/>
    <property type="match status" value="1"/>
</dbReference>
<feature type="region of interest" description="Disordered" evidence="9">
    <location>
        <begin position="1124"/>
        <end position="1164"/>
    </location>
</feature>
<feature type="compositionally biased region" description="Basic and acidic residues" evidence="9">
    <location>
        <begin position="72"/>
        <end position="82"/>
    </location>
</feature>
<evidence type="ECO:0000259" key="10">
    <source>
        <dbReference type="SMART" id="SM00245"/>
    </source>
</evidence>
<dbReference type="InterPro" id="IPR029414">
    <property type="entry name" value="Tricorn_PDZ"/>
</dbReference>
<evidence type="ECO:0000256" key="6">
    <source>
        <dbReference type="ARBA" id="ARBA00022825"/>
    </source>
</evidence>
<dbReference type="Pfam" id="PF14685">
    <property type="entry name" value="PDZ_Tricorn"/>
    <property type="match status" value="1"/>
</dbReference>
<dbReference type="STRING" id="1387353.BSF38_03424"/>
<dbReference type="AlphaFoldDB" id="A0A1U7CSG9"/>
<dbReference type="Pfam" id="PF03572">
    <property type="entry name" value="Peptidase_S41"/>
    <property type="match status" value="1"/>
</dbReference>
<dbReference type="SUPFAM" id="SSF82171">
    <property type="entry name" value="DPP6 N-terminal domain-like"/>
    <property type="match status" value="1"/>
</dbReference>
<feature type="region of interest" description="Disordered" evidence="9">
    <location>
        <begin position="342"/>
        <end position="363"/>
    </location>
</feature>
<dbReference type="SMART" id="SM00245">
    <property type="entry name" value="TSPc"/>
    <property type="match status" value="1"/>
</dbReference>
<dbReference type="RefSeq" id="WP_083713012.1">
    <property type="nucleotide sequence ID" value="NZ_CP019082.1"/>
</dbReference>
<reference evidence="12" key="1">
    <citation type="submission" date="2016-12" db="EMBL/GenBank/DDBJ databases">
        <title>Comparative genomics of four Isosphaeraceae planctomycetes: a common pool of plasmids and glycoside hydrolase genes.</title>
        <authorList>
            <person name="Ivanova A."/>
        </authorList>
    </citation>
    <scope>NUCLEOTIDE SEQUENCE [LARGE SCALE GENOMIC DNA]</scope>
    <source>
        <strain evidence="12">PX4</strain>
    </source>
</reference>
<feature type="compositionally biased region" description="Basic and acidic residues" evidence="9">
    <location>
        <begin position="557"/>
        <end position="583"/>
    </location>
</feature>
<evidence type="ECO:0000256" key="9">
    <source>
        <dbReference type="SAM" id="MobiDB-lite"/>
    </source>
</evidence>
<dbReference type="InterPro" id="IPR012393">
    <property type="entry name" value="Tricorn_protease"/>
</dbReference>
<dbReference type="CDD" id="cd07562">
    <property type="entry name" value="Peptidase_S41_TRI"/>
    <property type="match status" value="1"/>
</dbReference>
<feature type="active site" description="Charge relay system" evidence="8">
    <location>
        <position position="1089"/>
    </location>
</feature>
<dbReference type="InterPro" id="IPR028204">
    <property type="entry name" value="Tricorn_C1"/>
</dbReference>
<feature type="region of interest" description="Disordered" evidence="9">
    <location>
        <begin position="545"/>
        <end position="622"/>
    </location>
</feature>
<dbReference type="Gene3D" id="2.120.10.60">
    <property type="entry name" value="Tricorn protease N-terminal domain"/>
    <property type="match status" value="2"/>
</dbReference>
<evidence type="ECO:0000256" key="1">
    <source>
        <dbReference type="ARBA" id="ARBA00004496"/>
    </source>
</evidence>
<dbReference type="GO" id="GO:0006508">
    <property type="term" value="P:proteolysis"/>
    <property type="evidence" value="ECO:0007669"/>
    <property type="project" value="UniProtKB-UniRule"/>
</dbReference>
<dbReference type="InterPro" id="IPR015943">
    <property type="entry name" value="WD40/YVTN_repeat-like_dom_sf"/>
</dbReference>
<proteinExistence type="inferred from homology"/>
<dbReference type="Gene3D" id="2.120.10.30">
    <property type="entry name" value="TolB, C-terminal domain"/>
    <property type="match status" value="1"/>
</dbReference>
<dbReference type="EC" id="3.4.21.-" evidence="7"/>
<evidence type="ECO:0000256" key="8">
    <source>
        <dbReference type="PIRSR" id="PIRSR036421-1"/>
    </source>
</evidence>
<comment type="subcellular location">
    <subcellularLocation>
        <location evidence="1 7">Cytoplasm</location>
    </subcellularLocation>
</comment>
<comment type="similarity">
    <text evidence="2 7">Belongs to the peptidase S41B family.</text>
</comment>
<dbReference type="KEGG" id="pbor:BSF38_03424"/>
<dbReference type="PANTHER" id="PTHR43253">
    <property type="entry name" value="TRICORN PROTEASE HOMOLOG 2-RELATED"/>
    <property type="match status" value="1"/>
</dbReference>
<dbReference type="SUPFAM" id="SSF52096">
    <property type="entry name" value="ClpP/crotonase"/>
    <property type="match status" value="1"/>
</dbReference>
<feature type="region of interest" description="Disordered" evidence="9">
    <location>
        <begin position="61"/>
        <end position="82"/>
    </location>
</feature>
<gene>
    <name evidence="11" type="ORF">BSF38_03424</name>
</gene>
<dbReference type="Pfam" id="PF14684">
    <property type="entry name" value="Tricorn_C1"/>
    <property type="match status" value="1"/>
</dbReference>
<dbReference type="Pfam" id="PF26550">
    <property type="entry name" value="Tricorn_2nd"/>
    <property type="match status" value="1"/>
</dbReference>
<name>A0A1U7CSG9_9BACT</name>
<feature type="compositionally biased region" description="Low complexity" evidence="9">
    <location>
        <begin position="584"/>
        <end position="594"/>
    </location>
</feature>
<evidence type="ECO:0000256" key="2">
    <source>
        <dbReference type="ARBA" id="ARBA00008524"/>
    </source>
</evidence>
<evidence type="ECO:0000256" key="7">
    <source>
        <dbReference type="PIRNR" id="PIRNR036421"/>
    </source>
</evidence>
<feature type="active site" description="Charge relay system" evidence="8">
    <location>
        <position position="809"/>
    </location>
</feature>
<accession>A0A1U7CSG9</accession>